<sequence>DTLIKTKEEMVNNFPPENRKKWEIRSMSRPSYYVVLKLALEVNVDKSINLNDTYKQTIVSIINNIFAFNKWEVDDIKFNSVDVNKIKYNSTQFNLNREDIYDDSWAVIIGIDKYQNLSNLDYAVEDAVAVKDMLINKFAYPEENVKLLINEEANKTNIVNVISDVSLKAGENDRILVFYAGHGETMSLPEGGEMGYLIPIDGNQENLFASAIPMDDLKRLSNMSKAKHML</sequence>
<gene>
    <name evidence="2" type="ORF">METZ01_LOCUS509870</name>
</gene>
<dbReference type="InterPro" id="IPR029030">
    <property type="entry name" value="Caspase-like_dom_sf"/>
</dbReference>
<dbReference type="AlphaFoldDB" id="A0A383EJH4"/>
<dbReference type="InterPro" id="IPR050452">
    <property type="entry name" value="Metacaspase"/>
</dbReference>
<feature type="domain" description="Peptidase C14 caspase" evidence="1">
    <location>
        <begin position="105"/>
        <end position="222"/>
    </location>
</feature>
<feature type="non-terminal residue" evidence="2">
    <location>
        <position position="230"/>
    </location>
</feature>
<organism evidence="2">
    <name type="scientific">marine metagenome</name>
    <dbReference type="NCBI Taxonomy" id="408172"/>
    <lineage>
        <taxon>unclassified sequences</taxon>
        <taxon>metagenomes</taxon>
        <taxon>ecological metagenomes</taxon>
    </lineage>
</organism>
<dbReference type="GO" id="GO:0006508">
    <property type="term" value="P:proteolysis"/>
    <property type="evidence" value="ECO:0007669"/>
    <property type="project" value="InterPro"/>
</dbReference>
<protein>
    <recommendedName>
        <fullName evidence="1">Peptidase C14 caspase domain-containing protein</fullName>
    </recommendedName>
</protein>
<name>A0A383EJH4_9ZZZZ</name>
<accession>A0A383EJH4</accession>
<dbReference type="Pfam" id="PF00656">
    <property type="entry name" value="Peptidase_C14"/>
    <property type="match status" value="1"/>
</dbReference>
<dbReference type="EMBL" id="UINC01226505">
    <property type="protein sequence ID" value="SVE57016.1"/>
    <property type="molecule type" value="Genomic_DNA"/>
</dbReference>
<dbReference type="InterPro" id="IPR011600">
    <property type="entry name" value="Pept_C14_caspase"/>
</dbReference>
<proteinExistence type="predicted"/>
<dbReference type="Gene3D" id="3.40.50.1460">
    <property type="match status" value="1"/>
</dbReference>
<feature type="non-terminal residue" evidence="2">
    <location>
        <position position="1"/>
    </location>
</feature>
<evidence type="ECO:0000259" key="1">
    <source>
        <dbReference type="Pfam" id="PF00656"/>
    </source>
</evidence>
<dbReference type="SUPFAM" id="SSF52129">
    <property type="entry name" value="Caspase-like"/>
    <property type="match status" value="1"/>
</dbReference>
<evidence type="ECO:0000313" key="2">
    <source>
        <dbReference type="EMBL" id="SVE57016.1"/>
    </source>
</evidence>
<dbReference type="GO" id="GO:0004197">
    <property type="term" value="F:cysteine-type endopeptidase activity"/>
    <property type="evidence" value="ECO:0007669"/>
    <property type="project" value="InterPro"/>
</dbReference>
<dbReference type="PANTHER" id="PTHR48104:SF30">
    <property type="entry name" value="METACASPASE-1"/>
    <property type="match status" value="1"/>
</dbReference>
<reference evidence="2" key="1">
    <citation type="submission" date="2018-05" db="EMBL/GenBank/DDBJ databases">
        <authorList>
            <person name="Lanie J.A."/>
            <person name="Ng W.-L."/>
            <person name="Kazmierczak K.M."/>
            <person name="Andrzejewski T.M."/>
            <person name="Davidsen T.M."/>
            <person name="Wayne K.J."/>
            <person name="Tettelin H."/>
            <person name="Glass J.I."/>
            <person name="Rusch D."/>
            <person name="Podicherti R."/>
            <person name="Tsui H.-C.T."/>
            <person name="Winkler M.E."/>
        </authorList>
    </citation>
    <scope>NUCLEOTIDE SEQUENCE</scope>
</reference>
<dbReference type="GO" id="GO:0005737">
    <property type="term" value="C:cytoplasm"/>
    <property type="evidence" value="ECO:0007669"/>
    <property type="project" value="TreeGrafter"/>
</dbReference>
<dbReference type="PANTHER" id="PTHR48104">
    <property type="entry name" value="METACASPASE-4"/>
    <property type="match status" value="1"/>
</dbReference>